<dbReference type="NCBIfam" id="TIGR00162">
    <property type="entry name" value="proteasome assembly chaperone family protein"/>
    <property type="match status" value="1"/>
</dbReference>
<dbReference type="GO" id="GO:0000502">
    <property type="term" value="C:proteasome complex"/>
    <property type="evidence" value="ECO:0007669"/>
    <property type="project" value="UniProtKB-KW"/>
</dbReference>
<dbReference type="PANTHER" id="PTHR35610:SF7">
    <property type="entry name" value="3-ISOPROPYLMALATE DEHYDRATASE"/>
    <property type="match status" value="1"/>
</dbReference>
<dbReference type="Pfam" id="PF09754">
    <property type="entry name" value="PAC2"/>
    <property type="match status" value="1"/>
</dbReference>
<dbReference type="AlphaFoldDB" id="A0A2V2MSZ8"/>
<gene>
    <name evidence="1" type="ORF">DLD82_14100</name>
</gene>
<dbReference type="PANTHER" id="PTHR35610">
    <property type="entry name" value="3-ISOPROPYLMALATE DEHYDRATASE-RELATED"/>
    <property type="match status" value="1"/>
</dbReference>
<keyword evidence="2" id="KW-1185">Reference proteome</keyword>
<proteinExistence type="predicted"/>
<keyword evidence="1" id="KW-0647">Proteasome</keyword>
<comment type="caution">
    <text evidence="1">The sequence shown here is derived from an EMBL/GenBank/DDBJ whole genome shotgun (WGS) entry which is preliminary data.</text>
</comment>
<dbReference type="InterPro" id="IPR019151">
    <property type="entry name" value="Proteasome_assmbl_chaperone_2"/>
</dbReference>
<dbReference type="OrthoDB" id="31247at2157"/>
<dbReference type="Gene3D" id="3.40.50.10900">
    <property type="entry name" value="PAC-like subunit"/>
    <property type="match status" value="1"/>
</dbReference>
<accession>A0A2V2MSZ8</accession>
<dbReference type="Proteomes" id="UP000245934">
    <property type="component" value="Unassembled WGS sequence"/>
</dbReference>
<dbReference type="RefSeq" id="WP_109941786.1">
    <property type="nucleotide sequence ID" value="NZ_CP176366.1"/>
</dbReference>
<organism evidence="1 2">
    <name type="scientific">Methanospirillum stamsii</name>
    <dbReference type="NCBI Taxonomy" id="1277351"/>
    <lineage>
        <taxon>Archaea</taxon>
        <taxon>Methanobacteriati</taxon>
        <taxon>Methanobacteriota</taxon>
        <taxon>Stenosarchaea group</taxon>
        <taxon>Methanomicrobia</taxon>
        <taxon>Methanomicrobiales</taxon>
        <taxon>Methanospirillaceae</taxon>
        <taxon>Methanospirillum</taxon>
    </lineage>
</organism>
<evidence type="ECO:0000313" key="1">
    <source>
        <dbReference type="EMBL" id="PWR71142.1"/>
    </source>
</evidence>
<dbReference type="EMBL" id="QGMZ01000037">
    <property type="protein sequence ID" value="PWR71142.1"/>
    <property type="molecule type" value="Genomic_DNA"/>
</dbReference>
<name>A0A2V2MSZ8_9EURY</name>
<evidence type="ECO:0000313" key="2">
    <source>
        <dbReference type="Proteomes" id="UP000245934"/>
    </source>
</evidence>
<sequence length="251" mass="27209">MMEDITIRFDDTIAPEDRTAPIFIEGLPGIGHVGKLVAEHMIHELGAVRIAEITSIYFPPQVIINEDGSVRVCNNEIFRYSGEKGTFLFLVGDFQSTSGEGHYLLSQVYVDIAHELGVKRIFTIGGYGVGHFNEVSRVIAAVNRPDLRKEVEDAGGIFSEGEPGGGIIGAAGLMLGLSIPLGIEGICLMGETSGYLVDPKSATNVLSVLTKLLSIEIDDAKLTERAGEMEVVLQRLLEQEKKSEEELSYIG</sequence>
<dbReference type="SUPFAM" id="SSF159659">
    <property type="entry name" value="Cgl1923-like"/>
    <property type="match status" value="1"/>
</dbReference>
<protein>
    <submittedName>
        <fullName evidence="1">Proteasome assembly chaperone family protein</fullName>
    </submittedName>
</protein>
<dbReference type="InterPro" id="IPR038389">
    <property type="entry name" value="PSMG2_sf"/>
</dbReference>
<dbReference type="GeneID" id="97611269"/>
<reference evidence="1 2" key="1">
    <citation type="submission" date="2018-05" db="EMBL/GenBank/DDBJ databases">
        <title>Draft genome of Methanospirillum stamsii Pt1.</title>
        <authorList>
            <person name="Dueholm M.S."/>
            <person name="Nielsen P.H."/>
            <person name="Bakmann L.F."/>
            <person name="Otzen D.E."/>
        </authorList>
    </citation>
    <scope>NUCLEOTIDE SEQUENCE [LARGE SCALE GENOMIC DNA]</scope>
    <source>
        <strain evidence="1 2">Pt1</strain>
    </source>
</reference>
<dbReference type="InterPro" id="IPR004426">
    <property type="entry name" value="MJ1210-like"/>
</dbReference>